<dbReference type="AlphaFoldDB" id="A0A089ZH28"/>
<dbReference type="InterPro" id="IPR033480">
    <property type="entry name" value="sCache_2"/>
</dbReference>
<evidence type="ECO:0000256" key="2">
    <source>
        <dbReference type="ARBA" id="ARBA00022475"/>
    </source>
</evidence>
<evidence type="ECO:0000313" key="8">
    <source>
        <dbReference type="EMBL" id="CEA13057.1"/>
    </source>
</evidence>
<dbReference type="STRING" id="2162.BRM9_0743"/>
<dbReference type="Pfam" id="PF08269">
    <property type="entry name" value="dCache_2"/>
    <property type="match status" value="1"/>
</dbReference>
<dbReference type="RefSeq" id="WP_048072319.1">
    <property type="nucleotide sequence ID" value="NZ_CP006933.1"/>
</dbReference>
<reference evidence="10" key="4">
    <citation type="submission" date="2020-10" db="EMBL/GenBank/DDBJ databases">
        <title>Dehalococcoides mccartyi of a TCE/Cr reducing biochatode.</title>
        <authorList>
            <person name="Matturro B."/>
        </authorList>
    </citation>
    <scope>NUCLEOTIDE SEQUENCE</scope>
    <source>
        <strain evidence="10">Bin2</strain>
    </source>
</reference>
<evidence type="ECO:0000256" key="1">
    <source>
        <dbReference type="ARBA" id="ARBA00004651"/>
    </source>
</evidence>
<sequence>MSKAVLLGIILMFFVAASGFFYQQQVENQQKTQLVFLVDQAVQLVEQDGENAFAELRGSSWVHNDSYIFVWRIDGIRVVYPPDPSGEGKNMTGLVDSAGKPIGKLFIQTAEKGSGWVDYMWPKPGETVPSLKITYIKKAQYQNQTYLVGSGVYI</sequence>
<evidence type="ECO:0000313" key="7">
    <source>
        <dbReference type="EMBL" id="AIS31563.1"/>
    </source>
</evidence>
<dbReference type="Gene3D" id="3.30.450.20">
    <property type="entry name" value="PAS domain"/>
    <property type="match status" value="1"/>
</dbReference>
<name>A0A089ZH28_METFO</name>
<gene>
    <name evidence="7" type="ORF">BRM9_0743</name>
    <name evidence="8" type="ORF">DSM1535_0697</name>
    <name evidence="10" type="ORF">ISP06_08275</name>
    <name evidence="9" type="ORF">MB9_1780</name>
</gene>
<keyword evidence="5" id="KW-0472">Membrane</keyword>
<dbReference type="Proteomes" id="UP000062768">
    <property type="component" value="Chromosome I"/>
</dbReference>
<dbReference type="OrthoDB" id="190812at2157"/>
<reference evidence="8" key="2">
    <citation type="submission" date="2014-08" db="EMBL/GenBank/DDBJ databases">
        <authorList>
            <person name="Wibberg D."/>
        </authorList>
    </citation>
    <scope>NUCLEOTIDE SEQUENCE</scope>
</reference>
<dbReference type="SMART" id="SM01049">
    <property type="entry name" value="Cache_2"/>
    <property type="match status" value="1"/>
</dbReference>
<dbReference type="KEGG" id="mfi:DSM1535_0697"/>
<comment type="subcellular location">
    <subcellularLocation>
        <location evidence="1">Cell membrane</location>
        <topology evidence="1">Multi-pass membrane protein</topology>
    </subcellularLocation>
</comment>
<keyword evidence="2" id="KW-1003">Cell membrane</keyword>
<evidence type="ECO:0000256" key="5">
    <source>
        <dbReference type="ARBA" id="ARBA00023136"/>
    </source>
</evidence>
<feature type="domain" description="Single Cache" evidence="6">
    <location>
        <begin position="23"/>
        <end position="104"/>
    </location>
</feature>
<evidence type="ECO:0000313" key="12">
    <source>
        <dbReference type="Proteomes" id="UP000062768"/>
    </source>
</evidence>
<dbReference type="EMBL" id="CP006933">
    <property type="protein sequence ID" value="AIS31563.1"/>
    <property type="molecule type" value="Genomic_DNA"/>
</dbReference>
<organism evidence="7 11">
    <name type="scientific">Methanobacterium formicicum</name>
    <dbReference type="NCBI Taxonomy" id="2162"/>
    <lineage>
        <taxon>Archaea</taxon>
        <taxon>Methanobacteriati</taxon>
        <taxon>Methanobacteriota</taxon>
        <taxon>Methanomada group</taxon>
        <taxon>Methanobacteria</taxon>
        <taxon>Methanobacteriales</taxon>
        <taxon>Methanobacteriaceae</taxon>
        <taxon>Methanobacterium</taxon>
    </lineage>
</organism>
<dbReference type="PATRIC" id="fig|2162.10.peg.1854"/>
<keyword evidence="4" id="KW-1133">Transmembrane helix</keyword>
<reference evidence="7" key="1">
    <citation type="submission" date="2013-12" db="EMBL/GenBank/DDBJ databases">
        <title>The complete genome sequence of Methanobacterium sp. BRM9.</title>
        <authorList>
            <consortium name="Pastoral Greenhouse Gas Research Consortium"/>
            <person name="Kelly W.J."/>
            <person name="Leahy S.C."/>
            <person name="Perry R."/>
            <person name="Li D."/>
            <person name="Altermann E."/>
            <person name="Lambie S.C."/>
            <person name="Attwood G.T."/>
        </authorList>
    </citation>
    <scope>NUCLEOTIDE SEQUENCE [LARGE SCALE GENOMIC DNA]</scope>
    <source>
        <strain evidence="7">BRM9</strain>
    </source>
</reference>
<evidence type="ECO:0000313" key="11">
    <source>
        <dbReference type="Proteomes" id="UP000029661"/>
    </source>
</evidence>
<evidence type="ECO:0000259" key="6">
    <source>
        <dbReference type="SMART" id="SM01049"/>
    </source>
</evidence>
<dbReference type="KEGG" id="mfc:BRM9_0743"/>
<dbReference type="GO" id="GO:0005886">
    <property type="term" value="C:plasma membrane"/>
    <property type="evidence" value="ECO:0007669"/>
    <property type="project" value="UniProtKB-SubCell"/>
</dbReference>
<reference evidence="9" key="3">
    <citation type="submission" date="2014-09" db="EMBL/GenBank/DDBJ databases">
        <authorList>
            <person name="Bishop-Lilly K.A."/>
            <person name="Broomall S.M."/>
            <person name="Chain P.S."/>
            <person name="Chertkov O."/>
            <person name="Coyne S.R."/>
            <person name="Daligault H.E."/>
            <person name="Davenport K.W."/>
            <person name="Erkkila T."/>
            <person name="Frey K.G."/>
            <person name="Gibbons H.S."/>
            <person name="Gu W."/>
            <person name="Jaissle J."/>
            <person name="Johnson S.L."/>
            <person name="Koroleva G.I."/>
            <person name="Ladner J.T."/>
            <person name="Lo C.-C."/>
            <person name="Minogue T.D."/>
            <person name="Munk C."/>
            <person name="Palacios G.F."/>
            <person name="Redden C.L."/>
            <person name="Rosenzweig C.N."/>
            <person name="Scholz M.B."/>
            <person name="Teshima H."/>
            <person name="Xu Y."/>
        </authorList>
    </citation>
    <scope>NUCLEOTIDE SEQUENCE</scope>
    <source>
        <strain evidence="9">Mb9</strain>
    </source>
</reference>
<evidence type="ECO:0000256" key="3">
    <source>
        <dbReference type="ARBA" id="ARBA00022692"/>
    </source>
</evidence>
<dbReference type="Proteomes" id="UP000606900">
    <property type="component" value="Unassembled WGS sequence"/>
</dbReference>
<dbReference type="Proteomes" id="UP000029661">
    <property type="component" value="Chromosome"/>
</dbReference>
<keyword evidence="3" id="KW-0812">Transmembrane</keyword>
<evidence type="ECO:0000256" key="4">
    <source>
        <dbReference type="ARBA" id="ARBA00022989"/>
    </source>
</evidence>
<dbReference type="GeneID" id="26740016"/>
<proteinExistence type="predicted"/>
<evidence type="ECO:0000313" key="10">
    <source>
        <dbReference type="EMBL" id="MBF4475451.1"/>
    </source>
</evidence>
<dbReference type="EMBL" id="LN515531">
    <property type="protein sequence ID" value="CEA13057.1"/>
    <property type="molecule type" value="Genomic_DNA"/>
</dbReference>
<keyword evidence="12" id="KW-1185">Reference proteome</keyword>
<dbReference type="InterPro" id="IPR004010">
    <property type="entry name" value="Double_Cache_2"/>
</dbReference>
<accession>A0A089ZH28</accession>
<dbReference type="EMBL" id="JADIIL010000032">
    <property type="protein sequence ID" value="MBF4475451.1"/>
    <property type="molecule type" value="Genomic_DNA"/>
</dbReference>
<evidence type="ECO:0000313" key="9">
    <source>
        <dbReference type="EMBL" id="CEL25414.1"/>
    </source>
</evidence>
<protein>
    <submittedName>
        <fullName evidence="7">Cache domain-containing protein</fullName>
    </submittedName>
    <submittedName>
        <fullName evidence="8">Putative membrane protein</fullName>
    </submittedName>
</protein>
<dbReference type="EMBL" id="LN734822">
    <property type="protein sequence ID" value="CEL25414.1"/>
    <property type="molecule type" value="Genomic_DNA"/>
</dbReference>